<dbReference type="Gene3D" id="3.40.50.2300">
    <property type="match status" value="1"/>
</dbReference>
<dbReference type="Proteomes" id="UP000248640">
    <property type="component" value="Chromosome 1"/>
</dbReference>
<accession>A0A8B4I7Y8</accession>
<gene>
    <name evidence="1" type="ORF">NCTC10038_02541</name>
</gene>
<evidence type="ECO:0000313" key="2">
    <source>
        <dbReference type="Proteomes" id="UP000248640"/>
    </source>
</evidence>
<name>A0A8B4I7Y8_PSEFL</name>
<protein>
    <submittedName>
        <fullName evidence="1">Orn/Lys/Arg decarboxylase family protein</fullName>
    </submittedName>
</protein>
<organism evidence="1 2">
    <name type="scientific">Pseudomonas fluorescens</name>
    <dbReference type="NCBI Taxonomy" id="294"/>
    <lineage>
        <taxon>Bacteria</taxon>
        <taxon>Pseudomonadati</taxon>
        <taxon>Pseudomonadota</taxon>
        <taxon>Gammaproteobacteria</taxon>
        <taxon>Pseudomonadales</taxon>
        <taxon>Pseudomonadaceae</taxon>
        <taxon>Pseudomonas</taxon>
    </lineage>
</organism>
<proteinExistence type="predicted"/>
<evidence type="ECO:0000313" key="1">
    <source>
        <dbReference type="EMBL" id="SQF91120.1"/>
    </source>
</evidence>
<dbReference type="AlphaFoldDB" id="A0A8B4I7Y8"/>
<sequence>MYKDLKFPVLIVHRDIKADTVAGDRVRGIAHELEQEGFSIFSAVDYAEGRLVALPITAWRAC</sequence>
<dbReference type="EMBL" id="LS483372">
    <property type="protein sequence ID" value="SQF91120.1"/>
    <property type="molecule type" value="Genomic_DNA"/>
</dbReference>
<reference evidence="1 2" key="1">
    <citation type="submission" date="2018-06" db="EMBL/GenBank/DDBJ databases">
        <authorList>
            <consortium name="Pathogen Informatics"/>
            <person name="Doyle S."/>
        </authorList>
    </citation>
    <scope>NUCLEOTIDE SEQUENCE [LARGE SCALE GENOMIC DNA]</scope>
    <source>
        <strain evidence="1 2">NCTC10038</strain>
    </source>
</reference>